<accession>A0A2M7G3S3</accession>
<dbReference type="SUPFAM" id="SSF56281">
    <property type="entry name" value="Metallo-hydrolase/oxidoreductase"/>
    <property type="match status" value="1"/>
</dbReference>
<dbReference type="PANTHER" id="PTHR46504">
    <property type="entry name" value="TRNASE Z TRZ1"/>
    <property type="match status" value="1"/>
</dbReference>
<dbReference type="AlphaFoldDB" id="A0A2M7G3S3"/>
<evidence type="ECO:0000313" key="1">
    <source>
        <dbReference type="EMBL" id="PIW16532.1"/>
    </source>
</evidence>
<dbReference type="EMBL" id="PFFQ01000037">
    <property type="protein sequence ID" value="PIW16532.1"/>
    <property type="molecule type" value="Genomic_DNA"/>
</dbReference>
<dbReference type="Proteomes" id="UP000231019">
    <property type="component" value="Unassembled WGS sequence"/>
</dbReference>
<dbReference type="Gene3D" id="3.60.15.10">
    <property type="entry name" value="Ribonuclease Z/Hydroxyacylglutathione hydrolase-like"/>
    <property type="match status" value="1"/>
</dbReference>
<evidence type="ECO:0000313" key="2">
    <source>
        <dbReference type="Proteomes" id="UP000231019"/>
    </source>
</evidence>
<comment type="caution">
    <text evidence="1">The sequence shown here is derived from an EMBL/GenBank/DDBJ whole genome shotgun (WGS) entry which is preliminary data.</text>
</comment>
<dbReference type="InterPro" id="IPR036866">
    <property type="entry name" value="RibonucZ/Hydroxyglut_hydro"/>
</dbReference>
<gene>
    <name evidence="1" type="ORF">COW36_12255</name>
</gene>
<name>A0A2M7G3S3_9BACT</name>
<proteinExistence type="predicted"/>
<evidence type="ECO:0008006" key="3">
    <source>
        <dbReference type="Google" id="ProtNLM"/>
    </source>
</evidence>
<organism evidence="1 2">
    <name type="scientific">bacterium (Candidatus Blackallbacteria) CG17_big_fil_post_rev_8_21_14_2_50_48_46</name>
    <dbReference type="NCBI Taxonomy" id="2014261"/>
    <lineage>
        <taxon>Bacteria</taxon>
        <taxon>Candidatus Blackallbacteria</taxon>
    </lineage>
</organism>
<protein>
    <recommendedName>
        <fullName evidence="3">Metallo-beta-lactamase domain-containing protein</fullName>
    </recommendedName>
</protein>
<reference evidence="1 2" key="1">
    <citation type="submission" date="2017-09" db="EMBL/GenBank/DDBJ databases">
        <title>Depth-based differentiation of microbial function through sediment-hosted aquifers and enrichment of novel symbionts in the deep terrestrial subsurface.</title>
        <authorList>
            <person name="Probst A.J."/>
            <person name="Ladd B."/>
            <person name="Jarett J.K."/>
            <person name="Geller-Mcgrath D.E."/>
            <person name="Sieber C.M."/>
            <person name="Emerson J.B."/>
            <person name="Anantharaman K."/>
            <person name="Thomas B.C."/>
            <person name="Malmstrom R."/>
            <person name="Stieglmeier M."/>
            <person name="Klingl A."/>
            <person name="Woyke T."/>
            <person name="Ryan C.M."/>
            <person name="Banfield J.F."/>
        </authorList>
    </citation>
    <scope>NUCLEOTIDE SEQUENCE [LARGE SCALE GENOMIC DNA]</scope>
    <source>
        <strain evidence="1">CG17_big_fil_post_rev_8_21_14_2_50_48_46</strain>
    </source>
</reference>
<dbReference type="PANTHER" id="PTHR46504:SF2">
    <property type="entry name" value="TRNASE Z TRZ1"/>
    <property type="match status" value="1"/>
</dbReference>
<sequence>MHLVFVPQIFISHFHGDHSLGMTYYIAHRNLAKLETGKIYVPAAALEPAQALIRSQAALEQARRDYELIPVEPGMLIDFKRQNQMKIFATDHRIPSVGFEVIETRSKLKPEYIGLNQQEIVKLKREGHEIVYPIRMSRMAYVGDSTIKVFEMHPEIMESEILITECTFLADDHYEEAAKRKHIHIRDLVNYLPQIRSQFIVLMHFSMRYTRQEIKYYINRYIPEHERERILLLI</sequence>